<evidence type="ECO:0000256" key="4">
    <source>
        <dbReference type="PROSITE-ProRule" id="PRU10137"/>
    </source>
</evidence>
<protein>
    <recommendedName>
        <fullName evidence="10">Recombinase family protein</fullName>
    </recommendedName>
</protein>
<keyword evidence="5" id="KW-0175">Coiled coil</keyword>
<evidence type="ECO:0000259" key="7">
    <source>
        <dbReference type="PROSITE" id="PS51737"/>
    </source>
</evidence>
<dbReference type="SUPFAM" id="SSF53041">
    <property type="entry name" value="Resolvase-like"/>
    <property type="match status" value="1"/>
</dbReference>
<dbReference type="InterPro" id="IPR025827">
    <property type="entry name" value="Zn_ribbon_recom_dom"/>
</dbReference>
<evidence type="ECO:0000313" key="9">
    <source>
        <dbReference type="Proteomes" id="UP000187158"/>
    </source>
</evidence>
<evidence type="ECO:0000256" key="1">
    <source>
        <dbReference type="ARBA" id="ARBA00022908"/>
    </source>
</evidence>
<dbReference type="PROSITE" id="PS00397">
    <property type="entry name" value="RECOMBINASES_1"/>
    <property type="match status" value="1"/>
</dbReference>
<dbReference type="PANTHER" id="PTHR30461:SF23">
    <property type="entry name" value="DNA RECOMBINASE-RELATED"/>
    <property type="match status" value="1"/>
</dbReference>
<dbReference type="InterPro" id="IPR011109">
    <property type="entry name" value="DNA_bind_recombinase_dom"/>
</dbReference>
<feature type="coiled-coil region" evidence="5">
    <location>
        <begin position="413"/>
        <end position="440"/>
    </location>
</feature>
<dbReference type="PANTHER" id="PTHR30461">
    <property type="entry name" value="DNA-INVERTASE FROM LAMBDOID PROPHAGE"/>
    <property type="match status" value="1"/>
</dbReference>
<accession>A0ABX3GLI1</accession>
<gene>
    <name evidence="8" type="ORF">BSO21_17810</name>
</gene>
<dbReference type="InterPro" id="IPR038109">
    <property type="entry name" value="DNA_bind_recomb_sf"/>
</dbReference>
<dbReference type="PROSITE" id="PS51737">
    <property type="entry name" value="RECOMBINASE_DNA_BIND"/>
    <property type="match status" value="1"/>
</dbReference>
<evidence type="ECO:0000256" key="3">
    <source>
        <dbReference type="ARBA" id="ARBA00023172"/>
    </source>
</evidence>
<dbReference type="InterPro" id="IPR006118">
    <property type="entry name" value="Recombinase_CS"/>
</dbReference>
<comment type="caution">
    <text evidence="8">The sequence shown here is derived from an EMBL/GenBank/DDBJ whole genome shotgun (WGS) entry which is preliminary data.</text>
</comment>
<dbReference type="InterPro" id="IPR006119">
    <property type="entry name" value="Resolv_N"/>
</dbReference>
<name>A0ABX3GLI1_9BACL</name>
<dbReference type="Gene3D" id="3.40.50.1390">
    <property type="entry name" value="Resolvase, N-terminal catalytic domain"/>
    <property type="match status" value="1"/>
</dbReference>
<keyword evidence="2" id="KW-0238">DNA-binding</keyword>
<evidence type="ECO:0000313" key="8">
    <source>
        <dbReference type="EMBL" id="OMD30764.1"/>
    </source>
</evidence>
<dbReference type="CDD" id="cd00338">
    <property type="entry name" value="Ser_Recombinase"/>
    <property type="match status" value="1"/>
</dbReference>
<keyword evidence="1" id="KW-0229">DNA integration</keyword>
<proteinExistence type="predicted"/>
<feature type="domain" description="Recombinase" evidence="7">
    <location>
        <begin position="164"/>
        <end position="287"/>
    </location>
</feature>
<evidence type="ECO:0000256" key="2">
    <source>
        <dbReference type="ARBA" id="ARBA00023125"/>
    </source>
</evidence>
<dbReference type="InterPro" id="IPR050639">
    <property type="entry name" value="SSR_resolvase"/>
</dbReference>
<dbReference type="Pfam" id="PF07508">
    <property type="entry name" value="Recombinase"/>
    <property type="match status" value="1"/>
</dbReference>
<keyword evidence="3" id="KW-0233">DNA recombination</keyword>
<dbReference type="EMBL" id="MPVP01000115">
    <property type="protein sequence ID" value="OMD30764.1"/>
    <property type="molecule type" value="Genomic_DNA"/>
</dbReference>
<dbReference type="PROSITE" id="PS51736">
    <property type="entry name" value="RECOMBINASES_3"/>
    <property type="match status" value="1"/>
</dbReference>
<dbReference type="Gene3D" id="3.90.1750.20">
    <property type="entry name" value="Putative Large Serine Recombinase, Chain B, Domain 2"/>
    <property type="match status" value="1"/>
</dbReference>
<reference evidence="8 9" key="1">
    <citation type="submission" date="2016-11" db="EMBL/GenBank/DDBJ databases">
        <title>Paenibacillus species isolates.</title>
        <authorList>
            <person name="Beno S.M."/>
        </authorList>
    </citation>
    <scope>NUCLEOTIDE SEQUENCE [LARGE SCALE GENOMIC DNA]</scope>
    <source>
        <strain evidence="8 9">FSL H7-0433</strain>
    </source>
</reference>
<dbReference type="Pfam" id="PF00239">
    <property type="entry name" value="Resolvase"/>
    <property type="match status" value="1"/>
</dbReference>
<organism evidence="8 9">
    <name type="scientific">Paenibacillus odorifer</name>
    <dbReference type="NCBI Taxonomy" id="189426"/>
    <lineage>
        <taxon>Bacteria</taxon>
        <taxon>Bacillati</taxon>
        <taxon>Bacillota</taxon>
        <taxon>Bacilli</taxon>
        <taxon>Bacillales</taxon>
        <taxon>Paenibacillaceae</taxon>
        <taxon>Paenibacillus</taxon>
    </lineage>
</organism>
<dbReference type="Proteomes" id="UP000187158">
    <property type="component" value="Unassembled WGS sequence"/>
</dbReference>
<feature type="active site" description="O-(5'-phospho-DNA)-serine intermediate" evidence="4">
    <location>
        <position position="22"/>
    </location>
</feature>
<dbReference type="SMART" id="SM00857">
    <property type="entry name" value="Resolvase"/>
    <property type="match status" value="1"/>
</dbReference>
<keyword evidence="9" id="KW-1185">Reference proteome</keyword>
<feature type="domain" description="Resolvase/invertase-type recombinase catalytic" evidence="6">
    <location>
        <begin position="14"/>
        <end position="161"/>
    </location>
</feature>
<evidence type="ECO:0008006" key="10">
    <source>
        <dbReference type="Google" id="ProtNLM"/>
    </source>
</evidence>
<evidence type="ECO:0000259" key="6">
    <source>
        <dbReference type="PROSITE" id="PS51736"/>
    </source>
</evidence>
<sequence>MVAKADETPIGKIKVAIYIRVSTDMQVEDGFSIEGQRTRLNSYADSQDWKVFDTYIDDGYSAKDLKRPAMMRMMEDMEEKKFEVILVYKLDRLTRSVGDLHGLLNTFDRYGVKFKSATEIFETTTAMGRFFITLVGAMAEWERGTISERIRFGVEQMVAEGRRPGGILPYGYTQEGVLIPEEAEQIREIRDLYMSGMGYKTIAVRMSREGKLRRESEWTSATVGYTLENPFYAGIIRMGSKTPEGLYVNTRKSERVKCVYGKGSHVPIFTDEEYEETKQFMKRKTHSGYSKIKIYWFSGVLRCGRCGGAMFGHLSTRRTTSRGVVRTPHYICSNKHHSNKCDLPMFRQSHVEHLIMEYINKVQEDTDKLKSASLEMIADEGKKTTEIDKAKRDLLKVADRREKWQYMFVEGLISKEDIRRKMAEEDVAEQEARQRIANNQKSLSGIPRVTELAGLAEAWEYIDDEEKKEYIYTIFNKIEVNTDLTKPKGTKDKFFDAYMLRST</sequence>
<dbReference type="Pfam" id="PF13408">
    <property type="entry name" value="Zn_ribbon_recom"/>
    <property type="match status" value="1"/>
</dbReference>
<dbReference type="InterPro" id="IPR036162">
    <property type="entry name" value="Resolvase-like_N_sf"/>
</dbReference>
<evidence type="ECO:0000256" key="5">
    <source>
        <dbReference type="SAM" id="Coils"/>
    </source>
</evidence>